<sequence>MMENFWKHLLELQNILRKEVIRMMKKMLPLGQSYRYEWQNPPWNETNRKRPRFNFLIKAVATIN</sequence>
<name>A0ABK9NGB6_GLOMM</name>
<reference evidence="1" key="1">
    <citation type="submission" date="2025-05" db="UniProtKB">
        <authorList>
            <consortium name="EnsemblMetazoa"/>
        </authorList>
    </citation>
    <scope>IDENTIFICATION</scope>
    <source>
        <strain evidence="1">Yale</strain>
    </source>
</reference>
<dbReference type="EnsemblMetazoa" id="GMOY014181.R1339">
    <property type="protein sequence ID" value="GMOY014181.P1339"/>
    <property type="gene ID" value="GMOY014181"/>
</dbReference>
<accession>A0ABK9NGB6</accession>
<dbReference type="EMBL" id="CCAG010006771">
    <property type="status" value="NOT_ANNOTATED_CDS"/>
    <property type="molecule type" value="Genomic_DNA"/>
</dbReference>
<proteinExistence type="predicted"/>
<keyword evidence="2" id="KW-1185">Reference proteome</keyword>
<dbReference type="Proteomes" id="UP000092444">
    <property type="component" value="Unassembled WGS sequence"/>
</dbReference>
<evidence type="ECO:0000313" key="1">
    <source>
        <dbReference type="EnsemblMetazoa" id="GMOY014181.P1339"/>
    </source>
</evidence>
<protein>
    <submittedName>
        <fullName evidence="1">Uncharacterized protein</fullName>
    </submittedName>
</protein>
<evidence type="ECO:0000313" key="2">
    <source>
        <dbReference type="Proteomes" id="UP000092444"/>
    </source>
</evidence>
<organism evidence="1 2">
    <name type="scientific">Glossina morsitans morsitans</name>
    <name type="common">Savannah tsetse fly</name>
    <dbReference type="NCBI Taxonomy" id="37546"/>
    <lineage>
        <taxon>Eukaryota</taxon>
        <taxon>Metazoa</taxon>
        <taxon>Ecdysozoa</taxon>
        <taxon>Arthropoda</taxon>
        <taxon>Hexapoda</taxon>
        <taxon>Insecta</taxon>
        <taxon>Pterygota</taxon>
        <taxon>Neoptera</taxon>
        <taxon>Endopterygota</taxon>
        <taxon>Diptera</taxon>
        <taxon>Brachycera</taxon>
        <taxon>Muscomorpha</taxon>
        <taxon>Hippoboscoidea</taxon>
        <taxon>Glossinidae</taxon>
        <taxon>Glossina</taxon>
    </lineage>
</organism>